<sequence>MRLTVLGGGGFRVPLVHRALLDDAQGPDAAGRCTELVLHDTDPGRLNAISAVLAEQAARHTGPAPAVRTTTDLDEALAGADFVFSAIRVGGLAGRVRDEQLPLAEGLLGQETVGAGGVLYGLRTVPVATHIAERVAELAPRAWVINFTNPAGMVTEAMSRVLGDRVIGICDSPVGLCRRAARAVGADPDRAEFDYVGLNHLGWLRRIVVDGTDRLPALLADAPALESFEEGKLFGAEWLGALGALPNEYLHYYYHHREALTAIREADATRGEFLARQQEGFYAKLADGDGAGRAFQTWEDTRREREETYMAESREASGGWQRDSCDLDGGGYDRVALALMRAISRNERTTLILNVRNRGAVPGLDGDAVVEVPCLVDAGGARPLAAGPVAPDQLGLMLQLKAVERSAIEAAVDHSPRMALRALALHPLVDSVHAAQRVLRAAQG</sequence>
<proteinExistence type="inferred from homology"/>
<dbReference type="Proteomes" id="UP001518976">
    <property type="component" value="Unassembled WGS sequence"/>
</dbReference>
<protein>
    <submittedName>
        <fullName evidence="9">6-phospho-beta-glucosidase</fullName>
    </submittedName>
</protein>
<keyword evidence="6 7" id="KW-0326">Glycosidase</keyword>
<gene>
    <name evidence="9" type="ORF">JW592_12200</name>
</gene>
<evidence type="ECO:0000256" key="6">
    <source>
        <dbReference type="ARBA" id="ARBA00023295"/>
    </source>
</evidence>
<evidence type="ECO:0000313" key="10">
    <source>
        <dbReference type="Proteomes" id="UP001518976"/>
    </source>
</evidence>
<evidence type="ECO:0000256" key="5">
    <source>
        <dbReference type="ARBA" id="ARBA00023211"/>
    </source>
</evidence>
<dbReference type="CDD" id="cd05296">
    <property type="entry name" value="GH4_P_beta_glucosidase"/>
    <property type="match status" value="1"/>
</dbReference>
<evidence type="ECO:0000256" key="7">
    <source>
        <dbReference type="RuleBase" id="RU361152"/>
    </source>
</evidence>
<comment type="similarity">
    <text evidence="1 7">Belongs to the glycosyl hydrolase 4 family.</text>
</comment>
<dbReference type="SUPFAM" id="SSF56327">
    <property type="entry name" value="LDH C-terminal domain-like"/>
    <property type="match status" value="1"/>
</dbReference>
<organism evidence="9 10">
    <name type="scientific">Streptomyces spirodelae</name>
    <dbReference type="NCBI Taxonomy" id="2812904"/>
    <lineage>
        <taxon>Bacteria</taxon>
        <taxon>Bacillati</taxon>
        <taxon>Actinomycetota</taxon>
        <taxon>Actinomycetes</taxon>
        <taxon>Kitasatosporales</taxon>
        <taxon>Streptomycetaceae</taxon>
        <taxon>Streptomyces</taxon>
    </lineage>
</organism>
<keyword evidence="5" id="KW-0464">Manganese</keyword>
<dbReference type="InterPro" id="IPR001088">
    <property type="entry name" value="Glyco_hydro_4"/>
</dbReference>
<evidence type="ECO:0000256" key="2">
    <source>
        <dbReference type="ARBA" id="ARBA00022723"/>
    </source>
</evidence>
<keyword evidence="2" id="KW-0479">Metal-binding</keyword>
<dbReference type="InterPro" id="IPR036291">
    <property type="entry name" value="NAD(P)-bd_dom_sf"/>
</dbReference>
<dbReference type="SUPFAM" id="SSF51735">
    <property type="entry name" value="NAD(P)-binding Rossmann-fold domains"/>
    <property type="match status" value="1"/>
</dbReference>
<comment type="caution">
    <text evidence="9">The sequence shown here is derived from an EMBL/GenBank/DDBJ whole genome shotgun (WGS) entry which is preliminary data.</text>
</comment>
<dbReference type="InterPro" id="IPR019802">
    <property type="entry name" value="GlycHydrolase_4_CS"/>
</dbReference>
<keyword evidence="3 7" id="KW-0378">Hydrolase</keyword>
<keyword evidence="10" id="KW-1185">Reference proteome</keyword>
<evidence type="ECO:0000259" key="8">
    <source>
        <dbReference type="Pfam" id="PF11975"/>
    </source>
</evidence>
<dbReference type="PROSITE" id="PS01324">
    <property type="entry name" value="GLYCOSYL_HYDROL_F4"/>
    <property type="match status" value="1"/>
</dbReference>
<evidence type="ECO:0000313" key="9">
    <source>
        <dbReference type="EMBL" id="MBO8186223.1"/>
    </source>
</evidence>
<dbReference type="EMBL" id="JAFFZN010000009">
    <property type="protein sequence ID" value="MBO8186223.1"/>
    <property type="molecule type" value="Genomic_DNA"/>
</dbReference>
<dbReference type="InterPro" id="IPR015955">
    <property type="entry name" value="Lactate_DH/Glyco_Ohase_4_C"/>
</dbReference>
<dbReference type="PRINTS" id="PR00732">
    <property type="entry name" value="GLHYDRLASE4"/>
</dbReference>
<keyword evidence="4 7" id="KW-0520">NAD</keyword>
<dbReference type="Gene3D" id="3.90.110.10">
    <property type="entry name" value="Lactate dehydrogenase/glycoside hydrolase, family 4, C-terminal"/>
    <property type="match status" value="1"/>
</dbReference>
<evidence type="ECO:0000256" key="3">
    <source>
        <dbReference type="ARBA" id="ARBA00022801"/>
    </source>
</evidence>
<dbReference type="Pfam" id="PF02056">
    <property type="entry name" value="Glyco_hydro_4"/>
    <property type="match status" value="1"/>
</dbReference>
<accession>A0ABS3WSX2</accession>
<name>A0ABS3WSX2_9ACTN</name>
<comment type="cofactor">
    <cofactor evidence="7">
        <name>NAD(+)</name>
        <dbReference type="ChEBI" id="CHEBI:57540"/>
    </cofactor>
    <text evidence="7">Binds 1 NAD(+) per subunit.</text>
</comment>
<feature type="domain" description="Glycosyl hydrolase family 4 C-terminal" evidence="8">
    <location>
        <begin position="195"/>
        <end position="429"/>
    </location>
</feature>
<dbReference type="Gene3D" id="3.40.50.720">
    <property type="entry name" value="NAD(P)-binding Rossmann-like Domain"/>
    <property type="match status" value="1"/>
</dbReference>
<dbReference type="Pfam" id="PF11975">
    <property type="entry name" value="Glyco_hydro_4C"/>
    <property type="match status" value="1"/>
</dbReference>
<reference evidence="9 10" key="1">
    <citation type="submission" date="2021-02" db="EMBL/GenBank/DDBJ databases">
        <title>Streptomyces spirodelae sp. nov., isolated from duckweed.</title>
        <authorList>
            <person name="Saimee Y."/>
            <person name="Duangmal K."/>
        </authorList>
    </citation>
    <scope>NUCLEOTIDE SEQUENCE [LARGE SCALE GENOMIC DNA]</scope>
    <source>
        <strain evidence="9 10">DW4-2</strain>
    </source>
</reference>
<evidence type="ECO:0000256" key="1">
    <source>
        <dbReference type="ARBA" id="ARBA00010141"/>
    </source>
</evidence>
<dbReference type="PANTHER" id="PTHR32092:SF5">
    <property type="entry name" value="6-PHOSPHO-BETA-GLUCOSIDASE"/>
    <property type="match status" value="1"/>
</dbReference>
<dbReference type="InterPro" id="IPR022616">
    <property type="entry name" value="Glyco_hydro_4_C"/>
</dbReference>
<evidence type="ECO:0000256" key="4">
    <source>
        <dbReference type="ARBA" id="ARBA00023027"/>
    </source>
</evidence>
<dbReference type="PANTHER" id="PTHR32092">
    <property type="entry name" value="6-PHOSPHO-BETA-GLUCOSIDASE-RELATED"/>
    <property type="match status" value="1"/>
</dbReference>